<keyword evidence="6 13" id="KW-0436">Ligase</keyword>
<evidence type="ECO:0000256" key="9">
    <source>
        <dbReference type="ARBA" id="ARBA00022917"/>
    </source>
</evidence>
<dbReference type="InterPro" id="IPR035684">
    <property type="entry name" value="ArgRS_core"/>
</dbReference>
<comment type="caution">
    <text evidence="17">The sequence shown here is derived from an EMBL/GenBank/DDBJ whole genome shotgun (WGS) entry which is preliminary data.</text>
</comment>
<dbReference type="EC" id="6.1.1.19" evidence="3"/>
<evidence type="ECO:0000256" key="14">
    <source>
        <dbReference type="SAM" id="Coils"/>
    </source>
</evidence>
<evidence type="ECO:0000256" key="5">
    <source>
        <dbReference type="ARBA" id="ARBA00022490"/>
    </source>
</evidence>
<keyword evidence="10 13" id="KW-0030">Aminoacyl-tRNA synthetase</keyword>
<dbReference type="Pfam" id="PF03485">
    <property type="entry name" value="Arg_tRNA_synt_N"/>
    <property type="match status" value="1"/>
</dbReference>
<evidence type="ECO:0000256" key="7">
    <source>
        <dbReference type="ARBA" id="ARBA00022741"/>
    </source>
</evidence>
<keyword evidence="9 13" id="KW-0648">Protein biosynthesis</keyword>
<comment type="similarity">
    <text evidence="2 13">Belongs to the class-I aminoacyl-tRNA synthetase family.</text>
</comment>
<dbReference type="GO" id="GO:0006420">
    <property type="term" value="P:arginyl-tRNA aminoacylation"/>
    <property type="evidence" value="ECO:0007669"/>
    <property type="project" value="UniProtKB-ARBA"/>
</dbReference>
<dbReference type="SUPFAM" id="SSF47323">
    <property type="entry name" value="Anticodon-binding domain of a subclass of class I aminoacyl-tRNA synthetases"/>
    <property type="match status" value="1"/>
</dbReference>
<dbReference type="PRINTS" id="PR01038">
    <property type="entry name" value="TRNASYNTHARG"/>
</dbReference>
<dbReference type="InterPro" id="IPR009080">
    <property type="entry name" value="tRNAsynth_Ia_anticodon-bd"/>
</dbReference>
<dbReference type="HAMAP" id="MF_00123">
    <property type="entry name" value="Arg_tRNA_synth"/>
    <property type="match status" value="1"/>
</dbReference>
<keyword evidence="14" id="KW-0175">Coiled coil</keyword>
<keyword evidence="18" id="KW-1185">Reference proteome</keyword>
<dbReference type="Proteomes" id="UP001634394">
    <property type="component" value="Unassembled WGS sequence"/>
</dbReference>
<sequence length="677" mass="77114">MEGKLHAGCIMEECNGETAIAQLIAKAAEAEAEIASLEADIAQLQEPAKYLANGVVSPQLEALQTENAKLKYQICQLERSIAHEESKKPDHMLSIQQMVSEVFALAIRLAFPSLEDPPILIQTSSKFSDYQCNSAMKISQMLKTAGENKNPLQVAQAIVEKLPPMELFEKLEITGPGFINISISRKFVADQICDVLKHGVRPPRLTVRKRVVIDFSSPNIAKEMHVGHLRSTIIGESISRILEWVGHDVLRLNHLGDWGTQFGMLIAHLQDKFPNYLTVSPPIGDLQAFYKESKVRFDEDEHFKKRAYNAVVQLQKYEKDHIKAWRLICDVSMQEFMKVYERLNVKIVERGESFYQEMMQDVVRELDEKGLTEIDEGRKIMFVPESPIPLTLVKSDGGFTYDTSDMAALRHRLREEKADWIIYVVDSGQASHFQTIFPAAHKAGWYNPKQVRVEHVGFGVVLGEDKRKFKTRSGDTVRLVDLLDEGIARAEQKLKEKERDKELTQAEMKAAMEAVAYGCIKYADLCHNRNHDYVFSFDKMLDDRGNTAAYLLYAYTRIRSIVRNANVTPEQLKAYVKSNEISLDHEKEWKLSKCLLRFPEVILKCLDDLLLHSLCDYLYELSTTFTEFYDNCYCIEKDRQTGAIVKVNMSRLLLCEATASVIGSGFHVLGINPVERM</sequence>
<evidence type="ECO:0000259" key="15">
    <source>
        <dbReference type="SMART" id="SM00836"/>
    </source>
</evidence>
<dbReference type="SMART" id="SM00836">
    <property type="entry name" value="DALR_1"/>
    <property type="match status" value="1"/>
</dbReference>
<evidence type="ECO:0000256" key="12">
    <source>
        <dbReference type="ARBA" id="ARBA00049339"/>
    </source>
</evidence>
<dbReference type="InterPro" id="IPR036695">
    <property type="entry name" value="Arg-tRNA-synth_N_sf"/>
</dbReference>
<keyword evidence="8 13" id="KW-0067">ATP-binding</keyword>
<dbReference type="InterPro" id="IPR001278">
    <property type="entry name" value="Arg-tRNA-ligase"/>
</dbReference>
<name>A0ABD3WX92_SINWO</name>
<dbReference type="PROSITE" id="PS00178">
    <property type="entry name" value="AA_TRNA_LIGASE_I"/>
    <property type="match status" value="1"/>
</dbReference>
<keyword evidence="7 13" id="KW-0547">Nucleotide-binding</keyword>
<dbReference type="GO" id="GO:0017101">
    <property type="term" value="C:aminoacyl-tRNA synthetase multienzyme complex"/>
    <property type="evidence" value="ECO:0007669"/>
    <property type="project" value="UniProtKB-ARBA"/>
</dbReference>
<evidence type="ECO:0000256" key="4">
    <source>
        <dbReference type="ARBA" id="ARBA00022171"/>
    </source>
</evidence>
<dbReference type="GO" id="GO:0005524">
    <property type="term" value="F:ATP binding"/>
    <property type="evidence" value="ECO:0007669"/>
    <property type="project" value="UniProtKB-KW"/>
</dbReference>
<dbReference type="SMART" id="SM01016">
    <property type="entry name" value="Arg_tRNA_synt_N"/>
    <property type="match status" value="1"/>
</dbReference>
<evidence type="ECO:0000256" key="3">
    <source>
        <dbReference type="ARBA" id="ARBA00012837"/>
    </source>
</evidence>
<evidence type="ECO:0000256" key="6">
    <source>
        <dbReference type="ARBA" id="ARBA00022598"/>
    </source>
</evidence>
<proteinExistence type="inferred from homology"/>
<dbReference type="InterPro" id="IPR005148">
    <property type="entry name" value="Arg-tRNA-synth_N"/>
</dbReference>
<dbReference type="NCBIfam" id="TIGR00456">
    <property type="entry name" value="argS"/>
    <property type="match status" value="1"/>
</dbReference>
<accession>A0ABD3WX92</accession>
<dbReference type="PANTHER" id="PTHR11956">
    <property type="entry name" value="ARGINYL-TRNA SYNTHETASE"/>
    <property type="match status" value="1"/>
</dbReference>
<dbReference type="Gene3D" id="3.40.50.620">
    <property type="entry name" value="HUPs"/>
    <property type="match status" value="1"/>
</dbReference>
<keyword evidence="5" id="KW-0963">Cytoplasm</keyword>
<feature type="domain" description="Arginyl tRNA synthetase N-terminal" evidence="16">
    <location>
        <begin position="97"/>
        <end position="183"/>
    </location>
</feature>
<dbReference type="SUPFAM" id="SSF55190">
    <property type="entry name" value="Arginyl-tRNA synthetase (ArgRS), N-terminal 'additional' domain"/>
    <property type="match status" value="1"/>
</dbReference>
<organism evidence="17 18">
    <name type="scientific">Sinanodonta woodiana</name>
    <name type="common">Chinese pond mussel</name>
    <name type="synonym">Anodonta woodiana</name>
    <dbReference type="NCBI Taxonomy" id="1069815"/>
    <lineage>
        <taxon>Eukaryota</taxon>
        <taxon>Metazoa</taxon>
        <taxon>Spiralia</taxon>
        <taxon>Lophotrochozoa</taxon>
        <taxon>Mollusca</taxon>
        <taxon>Bivalvia</taxon>
        <taxon>Autobranchia</taxon>
        <taxon>Heteroconchia</taxon>
        <taxon>Palaeoheterodonta</taxon>
        <taxon>Unionida</taxon>
        <taxon>Unionoidea</taxon>
        <taxon>Unionidae</taxon>
        <taxon>Unioninae</taxon>
        <taxon>Sinanodonta</taxon>
    </lineage>
</organism>
<evidence type="ECO:0000256" key="10">
    <source>
        <dbReference type="ARBA" id="ARBA00023146"/>
    </source>
</evidence>
<reference evidence="17 18" key="1">
    <citation type="submission" date="2024-11" db="EMBL/GenBank/DDBJ databases">
        <title>Chromosome-level genome assembly of the freshwater bivalve Anodonta woodiana.</title>
        <authorList>
            <person name="Chen X."/>
        </authorList>
    </citation>
    <scope>NUCLEOTIDE SEQUENCE [LARGE SCALE GENOMIC DNA]</scope>
    <source>
        <strain evidence="17">MN2024</strain>
        <tissue evidence="17">Gills</tissue>
    </source>
</reference>
<dbReference type="EMBL" id="JBJQND010000004">
    <property type="protein sequence ID" value="KAL3878594.1"/>
    <property type="molecule type" value="Genomic_DNA"/>
</dbReference>
<evidence type="ECO:0000256" key="13">
    <source>
        <dbReference type="RuleBase" id="RU363038"/>
    </source>
</evidence>
<protein>
    <recommendedName>
        <fullName evidence="4">Arginine--tRNA ligase, cytoplasmic</fullName>
        <ecNumber evidence="3">6.1.1.19</ecNumber>
    </recommendedName>
    <alternativeName>
        <fullName evidence="11">Arginyl-tRNA synthetase</fullName>
    </alternativeName>
</protein>
<evidence type="ECO:0000256" key="11">
    <source>
        <dbReference type="ARBA" id="ARBA00033033"/>
    </source>
</evidence>
<dbReference type="Pfam" id="PF00750">
    <property type="entry name" value="tRNA-synt_1d"/>
    <property type="match status" value="1"/>
</dbReference>
<feature type="coiled-coil region" evidence="14">
    <location>
        <begin position="480"/>
        <end position="514"/>
    </location>
</feature>
<evidence type="ECO:0000259" key="16">
    <source>
        <dbReference type="SMART" id="SM01016"/>
    </source>
</evidence>
<dbReference type="InterPro" id="IPR008909">
    <property type="entry name" value="DALR_anticod-bd"/>
</dbReference>
<dbReference type="SUPFAM" id="SSF52374">
    <property type="entry name" value="Nucleotidylyl transferase"/>
    <property type="match status" value="1"/>
</dbReference>
<feature type="domain" description="DALR anticodon binding" evidence="15">
    <location>
        <begin position="551"/>
        <end position="677"/>
    </location>
</feature>
<dbReference type="Gene3D" id="3.30.1360.70">
    <property type="entry name" value="Arginyl tRNA synthetase N-terminal domain"/>
    <property type="match status" value="1"/>
</dbReference>
<dbReference type="PANTHER" id="PTHR11956:SF5">
    <property type="entry name" value="ARGININE--TRNA LIGASE, CYTOPLASMIC"/>
    <property type="match status" value="1"/>
</dbReference>
<comment type="catalytic activity">
    <reaction evidence="12">
        <text>tRNA(Arg) + L-arginine + ATP = L-arginyl-tRNA(Arg) + AMP + diphosphate</text>
        <dbReference type="Rhea" id="RHEA:20301"/>
        <dbReference type="Rhea" id="RHEA-COMP:9658"/>
        <dbReference type="Rhea" id="RHEA-COMP:9673"/>
        <dbReference type="ChEBI" id="CHEBI:30616"/>
        <dbReference type="ChEBI" id="CHEBI:32682"/>
        <dbReference type="ChEBI" id="CHEBI:33019"/>
        <dbReference type="ChEBI" id="CHEBI:78442"/>
        <dbReference type="ChEBI" id="CHEBI:78513"/>
        <dbReference type="ChEBI" id="CHEBI:456215"/>
        <dbReference type="EC" id="6.1.1.19"/>
    </reaction>
</comment>
<dbReference type="InterPro" id="IPR001412">
    <property type="entry name" value="aa-tRNA-synth_I_CS"/>
</dbReference>
<dbReference type="CDD" id="cd00671">
    <property type="entry name" value="ArgRS_core"/>
    <property type="match status" value="1"/>
</dbReference>
<gene>
    <name evidence="17" type="ORF">ACJMK2_030930</name>
</gene>
<dbReference type="FunFam" id="1.10.730.10:FF:000016">
    <property type="entry name" value="Arginine--tRNA ligase, cytoplasmic"/>
    <property type="match status" value="1"/>
</dbReference>
<evidence type="ECO:0000256" key="1">
    <source>
        <dbReference type="ARBA" id="ARBA00004514"/>
    </source>
</evidence>
<dbReference type="FunFam" id="3.40.50.620:FF:000084">
    <property type="entry name" value="arginine--tRNA ligase, cytoplasmic"/>
    <property type="match status" value="1"/>
</dbReference>
<dbReference type="AlphaFoldDB" id="A0ABD3WX92"/>
<feature type="coiled-coil region" evidence="14">
    <location>
        <begin position="20"/>
        <end position="47"/>
    </location>
</feature>
<dbReference type="FunFam" id="3.30.1360.70:FF:000002">
    <property type="entry name" value="arginine--tRNA ligase, cytoplasmic"/>
    <property type="match status" value="1"/>
</dbReference>
<dbReference type="Pfam" id="PF05746">
    <property type="entry name" value="DALR_1"/>
    <property type="match status" value="1"/>
</dbReference>
<evidence type="ECO:0000313" key="18">
    <source>
        <dbReference type="Proteomes" id="UP001634394"/>
    </source>
</evidence>
<evidence type="ECO:0000256" key="2">
    <source>
        <dbReference type="ARBA" id="ARBA00005594"/>
    </source>
</evidence>
<comment type="subcellular location">
    <subcellularLocation>
        <location evidence="1">Cytoplasm</location>
        <location evidence="1">Cytosol</location>
    </subcellularLocation>
</comment>
<dbReference type="GO" id="GO:0004814">
    <property type="term" value="F:arginine-tRNA ligase activity"/>
    <property type="evidence" value="ECO:0007669"/>
    <property type="project" value="UniProtKB-EC"/>
</dbReference>
<dbReference type="GO" id="GO:0005829">
    <property type="term" value="C:cytosol"/>
    <property type="evidence" value="ECO:0007669"/>
    <property type="project" value="UniProtKB-SubCell"/>
</dbReference>
<dbReference type="Gene3D" id="1.10.730.10">
    <property type="entry name" value="Isoleucyl-tRNA Synthetase, Domain 1"/>
    <property type="match status" value="1"/>
</dbReference>
<dbReference type="InterPro" id="IPR014729">
    <property type="entry name" value="Rossmann-like_a/b/a_fold"/>
</dbReference>
<evidence type="ECO:0000313" key="17">
    <source>
        <dbReference type="EMBL" id="KAL3878594.1"/>
    </source>
</evidence>
<evidence type="ECO:0000256" key="8">
    <source>
        <dbReference type="ARBA" id="ARBA00022840"/>
    </source>
</evidence>